<evidence type="ECO:0000259" key="1">
    <source>
        <dbReference type="Pfam" id="PF17775"/>
    </source>
</evidence>
<proteinExistence type="predicted"/>
<dbReference type="InterPro" id="IPR004027">
    <property type="entry name" value="SEC_C_motif"/>
</dbReference>
<dbReference type="SUPFAM" id="SSF54427">
    <property type="entry name" value="NTF2-like"/>
    <property type="match status" value="1"/>
</dbReference>
<dbReference type="Gene3D" id="3.10.450.50">
    <property type="match status" value="1"/>
</dbReference>
<evidence type="ECO:0000313" key="2">
    <source>
        <dbReference type="EMBL" id="MFC4265761.1"/>
    </source>
</evidence>
<comment type="caution">
    <text evidence="2">The sequence shown here is derived from an EMBL/GenBank/DDBJ whole genome shotgun (WGS) entry which is preliminary data.</text>
</comment>
<reference evidence="3" key="1">
    <citation type="journal article" date="2019" name="Int. J. Syst. Evol. Microbiol.">
        <title>The Global Catalogue of Microorganisms (GCM) 10K type strain sequencing project: providing services to taxonomists for standard genome sequencing and annotation.</title>
        <authorList>
            <consortium name="The Broad Institute Genomics Platform"/>
            <consortium name="The Broad Institute Genome Sequencing Center for Infectious Disease"/>
            <person name="Wu L."/>
            <person name="Ma J."/>
        </authorList>
    </citation>
    <scope>NUCLEOTIDE SEQUENCE [LARGE SCALE GENOMIC DNA]</scope>
    <source>
        <strain evidence="3">CGMCC 1.10698</strain>
    </source>
</reference>
<dbReference type="Pfam" id="PF02810">
    <property type="entry name" value="SEC-C"/>
    <property type="match status" value="1"/>
</dbReference>
<dbReference type="InterPro" id="IPR048469">
    <property type="entry name" value="YchJ-like_M"/>
</dbReference>
<dbReference type="Proteomes" id="UP001595773">
    <property type="component" value="Unassembled WGS sequence"/>
</dbReference>
<protein>
    <submittedName>
        <fullName evidence="2">YchJ family protein</fullName>
    </submittedName>
</protein>
<dbReference type="Pfam" id="PF17775">
    <property type="entry name" value="YchJ_M-like"/>
    <property type="match status" value="1"/>
</dbReference>
<accession>A0ABV8QZX2</accession>
<organism evidence="2 3">
    <name type="scientific">Arthrobacter cryoconiti</name>
    <dbReference type="NCBI Taxonomy" id="748907"/>
    <lineage>
        <taxon>Bacteria</taxon>
        <taxon>Bacillati</taxon>
        <taxon>Actinomycetota</taxon>
        <taxon>Actinomycetes</taxon>
        <taxon>Micrococcales</taxon>
        <taxon>Micrococcaceae</taxon>
        <taxon>Arthrobacter</taxon>
    </lineage>
</organism>
<feature type="domain" description="YchJ-like middle NTF2-like" evidence="1">
    <location>
        <begin position="27"/>
        <end position="120"/>
    </location>
</feature>
<dbReference type="EMBL" id="JBHSCQ010000010">
    <property type="protein sequence ID" value="MFC4265761.1"/>
    <property type="molecule type" value="Genomic_DNA"/>
</dbReference>
<sequence length="125" mass="13908">MRCPCNSGDVYQACCGRFLDGDANAPTAVALMRSRYTAFVMGNADYLLSTWHPDTRPKQLELDPEQTWLGLVITDSFDGGPWDKDGVVVFTAHYRHNGARGSMTETSKFIRLRKQWLYVAAGSVG</sequence>
<evidence type="ECO:0000313" key="3">
    <source>
        <dbReference type="Proteomes" id="UP001595773"/>
    </source>
</evidence>
<dbReference type="InterPro" id="IPR032710">
    <property type="entry name" value="NTF2-like_dom_sf"/>
</dbReference>
<gene>
    <name evidence="2" type="ORF">ACFOW9_09135</name>
</gene>
<keyword evidence="3" id="KW-1185">Reference proteome</keyword>
<name>A0ABV8QZX2_9MICC</name>